<keyword evidence="2" id="KW-0489">Methyltransferase</keyword>
<dbReference type="InterPro" id="IPR008854">
    <property type="entry name" value="TPMT"/>
</dbReference>
<dbReference type="InterPro" id="IPR029063">
    <property type="entry name" value="SAM-dependent_MTases_sf"/>
</dbReference>
<keyword evidence="4" id="KW-0949">S-adenosyl-L-methionine</keyword>
<dbReference type="PANTHER" id="PTHR32183">
    <property type="match status" value="1"/>
</dbReference>
<dbReference type="GO" id="GO:0008757">
    <property type="term" value="F:S-adenosylmethionine-dependent methyltransferase activity"/>
    <property type="evidence" value="ECO:0007669"/>
    <property type="project" value="InterPro"/>
</dbReference>
<evidence type="ECO:0000256" key="3">
    <source>
        <dbReference type="ARBA" id="ARBA00022679"/>
    </source>
</evidence>
<dbReference type="EMBL" id="FMSP01000008">
    <property type="protein sequence ID" value="SCV71811.1"/>
    <property type="molecule type" value="Genomic_DNA"/>
</dbReference>
<evidence type="ECO:0000313" key="7">
    <source>
        <dbReference type="Proteomes" id="UP000198372"/>
    </source>
</evidence>
<protein>
    <submittedName>
        <fullName evidence="6">BQ2448_4505 protein</fullName>
    </submittedName>
</protein>
<dbReference type="Gene3D" id="3.40.50.150">
    <property type="entry name" value="Vaccinia Virus protein VP39"/>
    <property type="match status" value="1"/>
</dbReference>
<keyword evidence="3" id="KW-0808">Transferase</keyword>
<evidence type="ECO:0000256" key="4">
    <source>
        <dbReference type="ARBA" id="ARBA00022691"/>
    </source>
</evidence>
<dbReference type="PROSITE" id="PS51585">
    <property type="entry name" value="SAM_MT_TPMT"/>
    <property type="match status" value="1"/>
</dbReference>
<sequence length="274" mass="30338">MNTAAPPPPLSQLHRTLAEDAADKRPTDTADQGPSSLGSSLGQRLYPWDSKDVQPALKELVDSKWHEVQLGGTAKWGEDSVTTPGSKALIAGCGRGYDAAFFAARGLVSLGLDLSPIAVQAAQVLYEATENAPKDVEFRAADFFKFPPPVAGFDLAYDYTFFCAIPPKLRQLWADRYAQVIRKGGVLITLMFPIGQSAINVCYPSFVNPPANNDVTIRFCARQTGRKWGPPYSVPEKLYDQYLNKNFEKVYSETPGVSMEERRGREKMAVWKRR</sequence>
<name>A0A238FI43_9BASI</name>
<dbReference type="SUPFAM" id="SSF53335">
    <property type="entry name" value="S-adenosyl-L-methionine-dependent methyltransferases"/>
    <property type="match status" value="1"/>
</dbReference>
<evidence type="ECO:0000313" key="6">
    <source>
        <dbReference type="EMBL" id="SCV71811.1"/>
    </source>
</evidence>
<dbReference type="OrthoDB" id="276151at2759"/>
<reference evidence="7" key="1">
    <citation type="submission" date="2016-09" db="EMBL/GenBank/DDBJ databases">
        <authorList>
            <person name="Jeantristanb JTB J.-T."/>
            <person name="Ricardo R."/>
        </authorList>
    </citation>
    <scope>NUCLEOTIDE SEQUENCE [LARGE SCALE GENOMIC DNA]</scope>
</reference>
<proteinExistence type="predicted"/>
<dbReference type="AlphaFoldDB" id="A0A238FI43"/>
<evidence type="ECO:0000256" key="1">
    <source>
        <dbReference type="ARBA" id="ARBA00022553"/>
    </source>
</evidence>
<accession>A0A238FI43</accession>
<keyword evidence="7" id="KW-1185">Reference proteome</keyword>
<dbReference type="CDD" id="cd02440">
    <property type="entry name" value="AdoMet_MTases"/>
    <property type="match status" value="1"/>
</dbReference>
<dbReference type="STRING" id="269621.A0A238FI43"/>
<evidence type="ECO:0000256" key="2">
    <source>
        <dbReference type="ARBA" id="ARBA00022603"/>
    </source>
</evidence>
<keyword evidence="1" id="KW-0597">Phosphoprotein</keyword>
<feature type="compositionally biased region" description="Basic and acidic residues" evidence="5">
    <location>
        <begin position="16"/>
        <end position="28"/>
    </location>
</feature>
<dbReference type="PANTHER" id="PTHR32183:SF6">
    <property type="entry name" value="CYSTEINE SULFINATE DESULFINASE_CYSTEINE DESULFURASE AND RELATED ENZYMES"/>
    <property type="match status" value="1"/>
</dbReference>
<evidence type="ECO:0000256" key="5">
    <source>
        <dbReference type="SAM" id="MobiDB-lite"/>
    </source>
</evidence>
<dbReference type="GO" id="GO:0032259">
    <property type="term" value="P:methylation"/>
    <property type="evidence" value="ECO:0007669"/>
    <property type="project" value="UniProtKB-KW"/>
</dbReference>
<feature type="compositionally biased region" description="Pro residues" evidence="5">
    <location>
        <begin position="1"/>
        <end position="10"/>
    </location>
</feature>
<gene>
    <name evidence="6" type="ORF">BQ2448_4505</name>
</gene>
<feature type="region of interest" description="Disordered" evidence="5">
    <location>
        <begin position="1"/>
        <end position="44"/>
    </location>
</feature>
<organism evidence="6 7">
    <name type="scientific">Microbotryum intermedium</name>
    <dbReference type="NCBI Taxonomy" id="269621"/>
    <lineage>
        <taxon>Eukaryota</taxon>
        <taxon>Fungi</taxon>
        <taxon>Dikarya</taxon>
        <taxon>Basidiomycota</taxon>
        <taxon>Pucciniomycotina</taxon>
        <taxon>Microbotryomycetes</taxon>
        <taxon>Microbotryales</taxon>
        <taxon>Microbotryaceae</taxon>
        <taxon>Microbotryum</taxon>
    </lineage>
</organism>
<dbReference type="Pfam" id="PF05724">
    <property type="entry name" value="TPMT"/>
    <property type="match status" value="1"/>
</dbReference>
<dbReference type="Proteomes" id="UP000198372">
    <property type="component" value="Unassembled WGS sequence"/>
</dbReference>